<evidence type="ECO:0000313" key="4">
    <source>
        <dbReference type="Proteomes" id="UP000587527"/>
    </source>
</evidence>
<dbReference type="Pfam" id="PF00990">
    <property type="entry name" value="GGDEF"/>
    <property type="match status" value="1"/>
</dbReference>
<dbReference type="SUPFAM" id="SSF55073">
    <property type="entry name" value="Nucleotide cyclase"/>
    <property type="match status" value="1"/>
</dbReference>
<evidence type="ECO:0000313" key="3">
    <source>
        <dbReference type="EMBL" id="MBB5868851.1"/>
    </source>
</evidence>
<reference evidence="3 4" key="1">
    <citation type="submission" date="2020-08" db="EMBL/GenBank/DDBJ databases">
        <title>Sequencing the genomes of 1000 actinobacteria strains.</title>
        <authorList>
            <person name="Klenk H.-P."/>
        </authorList>
    </citation>
    <scope>NUCLEOTIDE SEQUENCE [LARGE SCALE GENOMIC DNA]</scope>
    <source>
        <strain evidence="3 4">DSM 45362</strain>
    </source>
</reference>
<proteinExistence type="predicted"/>
<sequence length="196" mass="20858">MDPTDTAATTWHTTHVDPRTGLLNRRAFHELAALRQGRSPCPHVAVVAALDDGEAISHEFGSEVGDLVLVAVARRFADYTTGHPAAHLDSGRFAAVVISSTTMDGTSYPDAQTMTRILAEPIWTSGRCVRARVSVGLADLEPTADLALVLDHPVGVLPRTPSLHESPVDRGAPATRSGPRAACCAAVVHSPHRRRP</sequence>
<accession>A0A841BPT9</accession>
<feature type="domain" description="GGDEF" evidence="2">
    <location>
        <begin position="4"/>
        <end position="186"/>
    </location>
</feature>
<keyword evidence="4" id="KW-1185">Reference proteome</keyword>
<comment type="caution">
    <text evidence="3">The sequence shown here is derived from an EMBL/GenBank/DDBJ whole genome shotgun (WGS) entry which is preliminary data.</text>
</comment>
<dbReference type="InterPro" id="IPR043128">
    <property type="entry name" value="Rev_trsase/Diguanyl_cyclase"/>
</dbReference>
<dbReference type="AlphaFoldDB" id="A0A841BPT9"/>
<protein>
    <submittedName>
        <fullName evidence="3">GGDEF domain-containing protein</fullName>
    </submittedName>
</protein>
<dbReference type="InterPro" id="IPR000160">
    <property type="entry name" value="GGDEF_dom"/>
</dbReference>
<evidence type="ECO:0000259" key="2">
    <source>
        <dbReference type="SMART" id="SM00267"/>
    </source>
</evidence>
<evidence type="ECO:0000256" key="1">
    <source>
        <dbReference type="SAM" id="MobiDB-lite"/>
    </source>
</evidence>
<organism evidence="3 4">
    <name type="scientific">Allocatelliglobosispora scoriae</name>
    <dbReference type="NCBI Taxonomy" id="643052"/>
    <lineage>
        <taxon>Bacteria</taxon>
        <taxon>Bacillati</taxon>
        <taxon>Actinomycetota</taxon>
        <taxon>Actinomycetes</taxon>
        <taxon>Micromonosporales</taxon>
        <taxon>Micromonosporaceae</taxon>
        <taxon>Allocatelliglobosispora</taxon>
    </lineage>
</organism>
<gene>
    <name evidence="3" type="ORF">F4553_002230</name>
</gene>
<dbReference type="InterPro" id="IPR029787">
    <property type="entry name" value="Nucleotide_cyclase"/>
</dbReference>
<dbReference type="SMART" id="SM00267">
    <property type="entry name" value="GGDEF"/>
    <property type="match status" value="1"/>
</dbReference>
<dbReference type="Proteomes" id="UP000587527">
    <property type="component" value="Unassembled WGS sequence"/>
</dbReference>
<feature type="region of interest" description="Disordered" evidence="1">
    <location>
        <begin position="160"/>
        <end position="181"/>
    </location>
</feature>
<name>A0A841BPT9_9ACTN</name>
<dbReference type="EMBL" id="JACHMN010000002">
    <property type="protein sequence ID" value="MBB5868851.1"/>
    <property type="molecule type" value="Genomic_DNA"/>
</dbReference>
<dbReference type="Gene3D" id="3.30.70.270">
    <property type="match status" value="1"/>
</dbReference>
<dbReference type="RefSeq" id="WP_184835089.1">
    <property type="nucleotide sequence ID" value="NZ_JACHMN010000002.1"/>
</dbReference>